<gene>
    <name evidence="2" type="ORF">QTN47_01305</name>
</gene>
<evidence type="ECO:0000313" key="2">
    <source>
        <dbReference type="EMBL" id="MEX6686109.1"/>
    </source>
</evidence>
<evidence type="ECO:0008006" key="4">
    <source>
        <dbReference type="Google" id="ProtNLM"/>
    </source>
</evidence>
<reference evidence="2 3" key="1">
    <citation type="submission" date="2023-07" db="EMBL/GenBank/DDBJ databases">
        <authorList>
            <person name="Lian W.-H."/>
        </authorList>
    </citation>
    <scope>NUCLEOTIDE SEQUENCE [LARGE SCALE GENOMIC DNA]</scope>
    <source>
        <strain evidence="2 3">SYSU DXS3180</strain>
    </source>
</reference>
<evidence type="ECO:0000256" key="1">
    <source>
        <dbReference type="SAM" id="SignalP"/>
    </source>
</evidence>
<comment type="caution">
    <text evidence="2">The sequence shown here is derived from an EMBL/GenBank/DDBJ whole genome shotgun (WGS) entry which is preliminary data.</text>
</comment>
<keyword evidence="1" id="KW-0732">Signal</keyword>
<sequence length="251" mass="27697">MFRKIFLAAALMCLVFASCLDTEEKISLNADNSGTYQLNMDMSKMLEQMKAFMPQSDSLFPADEQDRVVPLVQLIDSASAQQQALFKEGTMLVHSNKDSNELSLTFVVPFKNTDDLAAIKKHLFELVDVKKISEGMAGAGGIGDEAVKGMAIIAPTSTGFTFTAGKHEISNQLSQRSSLDSLLSDQSVQQFRMLSFMGGINYKTVLELPSPVKNYKGQAANISDDKKTVTFTNTLNELFDTPDAFEYKVDW</sequence>
<dbReference type="EMBL" id="JAULBC010000001">
    <property type="protein sequence ID" value="MEX6686109.1"/>
    <property type="molecule type" value="Genomic_DNA"/>
</dbReference>
<feature type="signal peptide" evidence="1">
    <location>
        <begin position="1"/>
        <end position="17"/>
    </location>
</feature>
<protein>
    <recommendedName>
        <fullName evidence="4">Lipoprotein</fullName>
    </recommendedName>
</protein>
<dbReference type="Proteomes" id="UP001560573">
    <property type="component" value="Unassembled WGS sequence"/>
</dbReference>
<dbReference type="PROSITE" id="PS51257">
    <property type="entry name" value="PROKAR_LIPOPROTEIN"/>
    <property type="match status" value="1"/>
</dbReference>
<name>A0ABV3Z8C0_9BACT</name>
<evidence type="ECO:0000313" key="3">
    <source>
        <dbReference type="Proteomes" id="UP001560573"/>
    </source>
</evidence>
<feature type="chain" id="PRO_5047537468" description="Lipoprotein" evidence="1">
    <location>
        <begin position="18"/>
        <end position="251"/>
    </location>
</feature>
<accession>A0ABV3Z8C0</accession>
<keyword evidence="3" id="KW-1185">Reference proteome</keyword>
<organism evidence="2 3">
    <name type="scientific">Danxiaibacter flavus</name>
    <dbReference type="NCBI Taxonomy" id="3049108"/>
    <lineage>
        <taxon>Bacteria</taxon>
        <taxon>Pseudomonadati</taxon>
        <taxon>Bacteroidota</taxon>
        <taxon>Chitinophagia</taxon>
        <taxon>Chitinophagales</taxon>
        <taxon>Chitinophagaceae</taxon>
        <taxon>Danxiaibacter</taxon>
    </lineage>
</organism>
<proteinExistence type="predicted"/>
<dbReference type="RefSeq" id="WP_369327498.1">
    <property type="nucleotide sequence ID" value="NZ_JAULBC010000001.1"/>
</dbReference>